<gene>
    <name evidence="3" type="ORF">AB8B22_10220</name>
</gene>
<keyword evidence="1" id="KW-0175">Coiled coil</keyword>
<dbReference type="KEGG" id="lrug:AB8B22_10220"/>
<sequence>MRFLKFILVLFLLVLFFLLGGVIFSNNIISYMTKTKNSEFQNVKFSFKNKEMTFDNFVVNGKNLGKGRATVIPTRSGLFKMIPSVKLANLKLEEVNLEKIYSEKDKKIDNFVEKLEVPANSNKETKSTDEFVSQTTLNTQVLANNIDDFIYNKIRENIIKTNVLKNDYNTSQDLKTKAQKILDLNSELDPLVKSINEQKEDAEKTVSKIEDERNLMLENVSNELEKLEKEISLNDVNKMNNNNIQNMNLYIFMDKGKVISDTLNRSFKIVNLVKEIEKLKLSISNIKINNGEVVINDLKNPQNLNGYISQNNLKALINKKDGNYQISSHENDLLIKTLYSDKKIDLVIEYLKNNLISGKAIKLISEVVSENNSFKNLNNTVLTDEEKQLLMQKMESLKTNDYNQLMTKYAEQTKTIESLIENVNVKISKLDTLKKDLLSLDKVVTLEPQNNEQNKNNSLPNSKNINNQANENNQTDKKNNLNSQIQN</sequence>
<evidence type="ECO:0000256" key="2">
    <source>
        <dbReference type="SAM" id="MobiDB-lite"/>
    </source>
</evidence>
<protein>
    <submittedName>
        <fullName evidence="3">Uncharacterized protein</fullName>
    </submittedName>
</protein>
<reference evidence="3" key="1">
    <citation type="submission" date="2024-07" db="EMBL/GenBank/DDBJ databases">
        <authorList>
            <person name="Li X.-J."/>
            <person name="Wang X."/>
        </authorList>
    </citation>
    <scope>NUCLEOTIDE SEQUENCE</scope>
    <source>
        <strain evidence="3">HSP-334</strain>
    </source>
</reference>
<feature type="coiled-coil region" evidence="1">
    <location>
        <begin position="192"/>
        <end position="237"/>
    </location>
</feature>
<dbReference type="RefSeq" id="WP_369711015.1">
    <property type="nucleotide sequence ID" value="NZ_CP165644.1"/>
</dbReference>
<evidence type="ECO:0000256" key="1">
    <source>
        <dbReference type="SAM" id="Coils"/>
    </source>
</evidence>
<proteinExistence type="predicted"/>
<organism evidence="3">
    <name type="scientific">Leptotrichia rugosa</name>
    <dbReference type="NCBI Taxonomy" id="3239302"/>
    <lineage>
        <taxon>Bacteria</taxon>
        <taxon>Fusobacteriati</taxon>
        <taxon>Fusobacteriota</taxon>
        <taxon>Fusobacteriia</taxon>
        <taxon>Fusobacteriales</taxon>
        <taxon>Leptotrichiaceae</taxon>
        <taxon>Leptotrichia</taxon>
    </lineage>
</organism>
<feature type="region of interest" description="Disordered" evidence="2">
    <location>
        <begin position="448"/>
        <end position="487"/>
    </location>
</feature>
<dbReference type="EMBL" id="CP165644">
    <property type="protein sequence ID" value="XDU66729.1"/>
    <property type="molecule type" value="Genomic_DNA"/>
</dbReference>
<evidence type="ECO:0000313" key="3">
    <source>
        <dbReference type="EMBL" id="XDU66729.1"/>
    </source>
</evidence>
<name>A0AB39VHI8_9FUSO</name>
<accession>A0AB39VHI8</accession>
<feature type="compositionally biased region" description="Low complexity" evidence="2">
    <location>
        <begin position="454"/>
        <end position="473"/>
    </location>
</feature>
<dbReference type="AlphaFoldDB" id="A0AB39VHI8"/>